<gene>
    <name evidence="2" type="ORF">HNP48_005872</name>
</gene>
<dbReference type="InterPro" id="IPR035242">
    <property type="entry name" value="DUF5329"/>
</dbReference>
<feature type="chain" id="PRO_5031546932" description="DUF5329 domain-containing protein" evidence="1">
    <location>
        <begin position="25"/>
        <end position="136"/>
    </location>
</feature>
<keyword evidence="1" id="KW-0732">Signal</keyword>
<proteinExistence type="predicted"/>
<evidence type="ECO:0008006" key="4">
    <source>
        <dbReference type="Google" id="ProtNLM"/>
    </source>
</evidence>
<dbReference type="EMBL" id="JACHLK010000017">
    <property type="protein sequence ID" value="MBB6563153.1"/>
    <property type="molecule type" value="Genomic_DNA"/>
</dbReference>
<keyword evidence="3" id="KW-1185">Reference proteome</keyword>
<protein>
    <recommendedName>
        <fullName evidence="4">DUF5329 domain-containing protein</fullName>
    </recommendedName>
</protein>
<dbReference type="Pfam" id="PF17263">
    <property type="entry name" value="DUF5329"/>
    <property type="match status" value="1"/>
</dbReference>
<evidence type="ECO:0000256" key="1">
    <source>
        <dbReference type="SAM" id="SignalP"/>
    </source>
</evidence>
<comment type="caution">
    <text evidence="2">The sequence shown here is derived from an EMBL/GenBank/DDBJ whole genome shotgun (WGS) entry which is preliminary data.</text>
</comment>
<feature type="signal peptide" evidence="1">
    <location>
        <begin position="1"/>
        <end position="24"/>
    </location>
</feature>
<accession>A0A7X0PJN9</accession>
<evidence type="ECO:0000313" key="2">
    <source>
        <dbReference type="EMBL" id="MBB6563153.1"/>
    </source>
</evidence>
<organism evidence="2 3">
    <name type="scientific">Acidovorax soli</name>
    <dbReference type="NCBI Taxonomy" id="592050"/>
    <lineage>
        <taxon>Bacteria</taxon>
        <taxon>Pseudomonadati</taxon>
        <taxon>Pseudomonadota</taxon>
        <taxon>Betaproteobacteria</taxon>
        <taxon>Burkholderiales</taxon>
        <taxon>Comamonadaceae</taxon>
        <taxon>Acidovorax</taxon>
    </lineage>
</organism>
<name>A0A7X0PJN9_9BURK</name>
<dbReference type="Proteomes" id="UP000575083">
    <property type="component" value="Unassembled WGS sequence"/>
</dbReference>
<dbReference type="AlphaFoldDB" id="A0A7X0PJN9"/>
<sequence>MTRRHLQHTVVAWGLSLVAGLAFAAPAAAPVRGEIDRLLAALQSSGCEFQRNGSWHGAAEAKTHLLRKLDYIEKRSTLPSTEKFIELAASSSSASGQAYQVRCNGSVQPSAQWFAKELQKIRAGGSAGGPGMASSQ</sequence>
<evidence type="ECO:0000313" key="3">
    <source>
        <dbReference type="Proteomes" id="UP000575083"/>
    </source>
</evidence>
<dbReference type="RefSeq" id="WP_184863882.1">
    <property type="nucleotide sequence ID" value="NZ_JACHLK010000017.1"/>
</dbReference>
<reference evidence="2 3" key="1">
    <citation type="submission" date="2020-08" db="EMBL/GenBank/DDBJ databases">
        <title>Functional genomics of gut bacteria from endangered species of beetles.</title>
        <authorList>
            <person name="Carlos-Shanley C."/>
        </authorList>
    </citation>
    <scope>NUCLEOTIDE SEQUENCE [LARGE SCALE GENOMIC DNA]</scope>
    <source>
        <strain evidence="2 3">S00198</strain>
    </source>
</reference>